<feature type="compositionally biased region" description="Basic and acidic residues" evidence="1">
    <location>
        <begin position="53"/>
        <end position="62"/>
    </location>
</feature>
<dbReference type="EMBL" id="JAAEJV010000092">
    <property type="protein sequence ID" value="MBF5060203.1"/>
    <property type="molecule type" value="Genomic_DNA"/>
</dbReference>
<keyword evidence="3" id="KW-1185">Reference proteome</keyword>
<accession>A0ABS0B1D0</accession>
<evidence type="ECO:0008006" key="4">
    <source>
        <dbReference type="Google" id="ProtNLM"/>
    </source>
</evidence>
<evidence type="ECO:0000256" key="1">
    <source>
        <dbReference type="SAM" id="MobiDB-lite"/>
    </source>
</evidence>
<comment type="caution">
    <text evidence="2">The sequence shown here is derived from an EMBL/GenBank/DDBJ whole genome shotgun (WGS) entry which is preliminary data.</text>
</comment>
<protein>
    <recommendedName>
        <fullName evidence="4">Transposase</fullName>
    </recommendedName>
</protein>
<name>A0ABS0B1D0_9BACT</name>
<gene>
    <name evidence="2" type="ORF">NEPTK9_001734</name>
</gene>
<organism evidence="2 3">
    <name type="scientific">Candidatus Neptunichlamydia vexilliferae</name>
    <dbReference type="NCBI Taxonomy" id="1651774"/>
    <lineage>
        <taxon>Bacteria</taxon>
        <taxon>Pseudomonadati</taxon>
        <taxon>Chlamydiota</taxon>
        <taxon>Chlamydiia</taxon>
        <taxon>Parachlamydiales</taxon>
        <taxon>Simkaniaceae</taxon>
        <taxon>Candidatus Neptunichlamydia</taxon>
    </lineage>
</organism>
<evidence type="ECO:0000313" key="2">
    <source>
        <dbReference type="EMBL" id="MBF5060203.1"/>
    </source>
</evidence>
<reference evidence="2 3" key="1">
    <citation type="submission" date="2020-01" db="EMBL/GenBank/DDBJ databases">
        <title>Draft genome sequence of Cand. Neptunochlamydia vexilliferae K9.</title>
        <authorList>
            <person name="Schulz F."/>
            <person name="Koestlbacher S."/>
            <person name="Wascher F."/>
            <person name="Pizzetti I."/>
            <person name="Horn M."/>
        </authorList>
    </citation>
    <scope>NUCLEOTIDE SEQUENCE [LARGE SCALE GENOMIC DNA]</scope>
    <source>
        <strain evidence="2 3">K9</strain>
    </source>
</reference>
<dbReference type="Proteomes" id="UP001194714">
    <property type="component" value="Unassembled WGS sequence"/>
</dbReference>
<proteinExistence type="predicted"/>
<feature type="region of interest" description="Disordered" evidence="1">
    <location>
        <begin position="39"/>
        <end position="62"/>
    </location>
</feature>
<sequence length="62" mass="7184">MICQFLENFCEVGYLKQTHIPLKGRVFVSNAQMHEKGQKATIRSLALGSHRKTISEDPRKRR</sequence>
<evidence type="ECO:0000313" key="3">
    <source>
        <dbReference type="Proteomes" id="UP001194714"/>
    </source>
</evidence>